<evidence type="ECO:0000256" key="3">
    <source>
        <dbReference type="ARBA" id="ARBA00022989"/>
    </source>
</evidence>
<feature type="non-terminal residue" evidence="7">
    <location>
        <position position="1"/>
    </location>
</feature>
<evidence type="ECO:0000313" key="8">
    <source>
        <dbReference type="Proteomes" id="UP000288716"/>
    </source>
</evidence>
<dbReference type="EMBL" id="NCKV01025225">
    <property type="protein sequence ID" value="RWS19528.1"/>
    <property type="molecule type" value="Genomic_DNA"/>
</dbReference>
<comment type="caution">
    <text evidence="7">The sequence shown here is derived from an EMBL/GenBank/DDBJ whole genome shotgun (WGS) entry which is preliminary data.</text>
</comment>
<keyword evidence="3" id="KW-1133">Transmembrane helix</keyword>
<proteinExistence type="predicted"/>
<keyword evidence="8" id="KW-1185">Reference proteome</keyword>
<evidence type="ECO:0000256" key="1">
    <source>
        <dbReference type="ARBA" id="ARBA00004370"/>
    </source>
</evidence>
<dbReference type="PANTHER" id="PTHR24060">
    <property type="entry name" value="METABOTROPIC GLUTAMATE RECEPTOR"/>
    <property type="match status" value="1"/>
</dbReference>
<accession>A0A443RWM1</accession>
<dbReference type="SUPFAM" id="SSF53822">
    <property type="entry name" value="Periplasmic binding protein-like I"/>
    <property type="match status" value="1"/>
</dbReference>
<dbReference type="Pfam" id="PF01094">
    <property type="entry name" value="ANF_receptor"/>
    <property type="match status" value="1"/>
</dbReference>
<dbReference type="VEuPathDB" id="VectorBase:LDEU012512"/>
<dbReference type="GO" id="GO:0016020">
    <property type="term" value="C:membrane"/>
    <property type="evidence" value="ECO:0007669"/>
    <property type="project" value="UniProtKB-SubCell"/>
</dbReference>
<keyword evidence="7" id="KW-0675">Receptor</keyword>
<protein>
    <submittedName>
        <fullName evidence="7">Metabotropic glutamate receptor-like protein</fullName>
    </submittedName>
</protein>
<organism evidence="7 8">
    <name type="scientific">Leptotrombidium deliense</name>
    <dbReference type="NCBI Taxonomy" id="299467"/>
    <lineage>
        <taxon>Eukaryota</taxon>
        <taxon>Metazoa</taxon>
        <taxon>Ecdysozoa</taxon>
        <taxon>Arthropoda</taxon>
        <taxon>Chelicerata</taxon>
        <taxon>Arachnida</taxon>
        <taxon>Acari</taxon>
        <taxon>Acariformes</taxon>
        <taxon>Trombidiformes</taxon>
        <taxon>Prostigmata</taxon>
        <taxon>Anystina</taxon>
        <taxon>Parasitengona</taxon>
        <taxon>Trombiculoidea</taxon>
        <taxon>Trombiculidae</taxon>
        <taxon>Leptotrombidium</taxon>
    </lineage>
</organism>
<keyword evidence="5" id="KW-0325">Glycoprotein</keyword>
<evidence type="ECO:0000259" key="6">
    <source>
        <dbReference type="Pfam" id="PF01094"/>
    </source>
</evidence>
<sequence length="268" mass="31381">IYQSYETRLNVYPDELNARTASPLLVHFGTLFSILKKLNYSDVQLITYIEKFDVLFKKKSSENGINVTKRFEDEKCDQIADELVLNNSTKAVYMNSFHNFERCLFEAFQKKNITQKFQWISEHTNKYITSYNYDGFESIADGLIAINANYPETVNKSFVNYFENLRPENNRRNEWFKNFWQIHFGCGIQGNRNYLTKCSKSQKLEWSNNLNLAVVSVFNAVYSFAIAFKNAWKEKCGGNGLICESLRSMDSKTFFEDYVLKVQFFGSK</sequence>
<evidence type="ECO:0000313" key="7">
    <source>
        <dbReference type="EMBL" id="RWS19528.1"/>
    </source>
</evidence>
<feature type="domain" description="Receptor ligand binding region" evidence="6">
    <location>
        <begin position="19"/>
        <end position="266"/>
    </location>
</feature>
<dbReference type="STRING" id="299467.A0A443RWM1"/>
<dbReference type="Proteomes" id="UP000288716">
    <property type="component" value="Unassembled WGS sequence"/>
</dbReference>
<dbReference type="InterPro" id="IPR028082">
    <property type="entry name" value="Peripla_BP_I"/>
</dbReference>
<keyword evidence="4" id="KW-0472">Membrane</keyword>
<dbReference type="InterPro" id="IPR050726">
    <property type="entry name" value="mGluR"/>
</dbReference>
<dbReference type="InterPro" id="IPR001828">
    <property type="entry name" value="ANF_lig-bd_rcpt"/>
</dbReference>
<gene>
    <name evidence="7" type="ORF">B4U80_14411</name>
</gene>
<evidence type="ECO:0000256" key="2">
    <source>
        <dbReference type="ARBA" id="ARBA00022692"/>
    </source>
</evidence>
<keyword evidence="2" id="KW-0812">Transmembrane</keyword>
<comment type="subcellular location">
    <subcellularLocation>
        <location evidence="1">Membrane</location>
    </subcellularLocation>
</comment>
<name>A0A443RWM1_9ACAR</name>
<evidence type="ECO:0000256" key="5">
    <source>
        <dbReference type="ARBA" id="ARBA00023180"/>
    </source>
</evidence>
<reference evidence="7 8" key="1">
    <citation type="journal article" date="2018" name="Gigascience">
        <title>Genomes of trombidid mites reveal novel predicted allergens and laterally-transferred genes associated with secondary metabolism.</title>
        <authorList>
            <person name="Dong X."/>
            <person name="Chaisiri K."/>
            <person name="Xia D."/>
            <person name="Armstrong S.D."/>
            <person name="Fang Y."/>
            <person name="Donnelly M.J."/>
            <person name="Kadowaki T."/>
            <person name="McGarry J.W."/>
            <person name="Darby A.C."/>
            <person name="Makepeace B.L."/>
        </authorList>
    </citation>
    <scope>NUCLEOTIDE SEQUENCE [LARGE SCALE GENOMIC DNA]</scope>
    <source>
        <strain evidence="7">UoL-UT</strain>
    </source>
</reference>
<dbReference type="AlphaFoldDB" id="A0A443RWM1"/>
<evidence type="ECO:0000256" key="4">
    <source>
        <dbReference type="ARBA" id="ARBA00023136"/>
    </source>
</evidence>
<dbReference type="Gene3D" id="3.40.50.2300">
    <property type="match status" value="2"/>
</dbReference>
<dbReference type="OrthoDB" id="425344at2759"/>